<gene>
    <name evidence="1" type="ORF">NPIL_562641</name>
</gene>
<proteinExistence type="predicted"/>
<organism evidence="1 2">
    <name type="scientific">Nephila pilipes</name>
    <name type="common">Giant wood spider</name>
    <name type="synonym">Nephila maculata</name>
    <dbReference type="NCBI Taxonomy" id="299642"/>
    <lineage>
        <taxon>Eukaryota</taxon>
        <taxon>Metazoa</taxon>
        <taxon>Ecdysozoa</taxon>
        <taxon>Arthropoda</taxon>
        <taxon>Chelicerata</taxon>
        <taxon>Arachnida</taxon>
        <taxon>Araneae</taxon>
        <taxon>Araneomorphae</taxon>
        <taxon>Entelegynae</taxon>
        <taxon>Araneoidea</taxon>
        <taxon>Nephilidae</taxon>
        <taxon>Nephila</taxon>
    </lineage>
</organism>
<evidence type="ECO:0000313" key="2">
    <source>
        <dbReference type="Proteomes" id="UP000887013"/>
    </source>
</evidence>
<reference evidence="1" key="1">
    <citation type="submission" date="2020-08" db="EMBL/GenBank/DDBJ databases">
        <title>Multicomponent nature underlies the extraordinary mechanical properties of spider dragline silk.</title>
        <authorList>
            <person name="Kono N."/>
            <person name="Nakamura H."/>
            <person name="Mori M."/>
            <person name="Yoshida Y."/>
            <person name="Ohtoshi R."/>
            <person name="Malay A.D."/>
            <person name="Moran D.A.P."/>
            <person name="Tomita M."/>
            <person name="Numata K."/>
            <person name="Arakawa K."/>
        </authorList>
    </citation>
    <scope>NUCLEOTIDE SEQUENCE</scope>
</reference>
<protein>
    <submittedName>
        <fullName evidence="1">Uncharacterized protein</fullName>
    </submittedName>
</protein>
<dbReference type="AlphaFoldDB" id="A0A8X6TLE7"/>
<sequence>MDSYRIGKMKRMANPLNMSAKHACFNKDAKPDSSFSDNAVPAHHFHLRQDIYAAVTYFATSVQVHLRQYTRDENNRLYTTEKVSIQRNCPTGYEQLANFQKVQSQ</sequence>
<evidence type="ECO:0000313" key="1">
    <source>
        <dbReference type="EMBL" id="GFT31411.1"/>
    </source>
</evidence>
<dbReference type="EMBL" id="BMAW01013006">
    <property type="protein sequence ID" value="GFT31411.1"/>
    <property type="molecule type" value="Genomic_DNA"/>
</dbReference>
<comment type="caution">
    <text evidence="1">The sequence shown here is derived from an EMBL/GenBank/DDBJ whole genome shotgun (WGS) entry which is preliminary data.</text>
</comment>
<accession>A0A8X6TLE7</accession>
<keyword evidence="2" id="KW-1185">Reference proteome</keyword>
<name>A0A8X6TLE7_NEPPI</name>
<dbReference type="Proteomes" id="UP000887013">
    <property type="component" value="Unassembled WGS sequence"/>
</dbReference>